<dbReference type="InterPro" id="IPR009061">
    <property type="entry name" value="DNA-bd_dom_put_sf"/>
</dbReference>
<evidence type="ECO:0000259" key="1">
    <source>
        <dbReference type="Pfam" id="PF13411"/>
    </source>
</evidence>
<dbReference type="EMBL" id="VSSQ01001024">
    <property type="protein sequence ID" value="MPM04277.1"/>
    <property type="molecule type" value="Genomic_DNA"/>
</dbReference>
<proteinExistence type="predicted"/>
<dbReference type="AlphaFoldDB" id="A0A644WL14"/>
<comment type="caution">
    <text evidence="2">The sequence shown here is derived from an EMBL/GenBank/DDBJ whole genome shotgun (WGS) entry which is preliminary data.</text>
</comment>
<dbReference type="GO" id="GO:0006355">
    <property type="term" value="P:regulation of DNA-templated transcription"/>
    <property type="evidence" value="ECO:0007669"/>
    <property type="project" value="InterPro"/>
</dbReference>
<dbReference type="Gene3D" id="1.10.1660.10">
    <property type="match status" value="1"/>
</dbReference>
<dbReference type="Pfam" id="PF13411">
    <property type="entry name" value="MerR_1"/>
    <property type="match status" value="1"/>
</dbReference>
<dbReference type="GO" id="GO:0003677">
    <property type="term" value="F:DNA binding"/>
    <property type="evidence" value="ECO:0007669"/>
    <property type="project" value="InterPro"/>
</dbReference>
<name>A0A644WL14_9ZZZZ</name>
<dbReference type="InterPro" id="IPR000551">
    <property type="entry name" value="MerR-type_HTH_dom"/>
</dbReference>
<evidence type="ECO:0000313" key="2">
    <source>
        <dbReference type="EMBL" id="MPM04277.1"/>
    </source>
</evidence>
<dbReference type="SUPFAM" id="SSF46955">
    <property type="entry name" value="Putative DNA-binding domain"/>
    <property type="match status" value="1"/>
</dbReference>
<sequence>MNIKEVEALEVYTPKQVSEMLDITSPTLRKYCSLISTEHGSEYFRRSDTNARLYTPEDLKLLKRIKTLKKSPSVTLENAVSIALKEFRKETDVATITPIETSARYALSTNTQVLQTLLDVVQKQSDDIAALVATNQQLHEDVQSLVSVNEKLSADMQGLLASLRGALNEPATDQAETKPKTSLFKRFFG</sequence>
<reference evidence="2" key="1">
    <citation type="submission" date="2019-08" db="EMBL/GenBank/DDBJ databases">
        <authorList>
            <person name="Kucharzyk K."/>
            <person name="Murdoch R.W."/>
            <person name="Higgins S."/>
            <person name="Loffler F."/>
        </authorList>
    </citation>
    <scope>NUCLEOTIDE SEQUENCE</scope>
</reference>
<gene>
    <name evidence="2" type="ORF">SDC9_50553</name>
</gene>
<feature type="domain" description="HTH merR-type" evidence="1">
    <location>
        <begin position="12"/>
        <end position="78"/>
    </location>
</feature>
<protein>
    <recommendedName>
        <fullName evidence="1">HTH merR-type domain-containing protein</fullName>
    </recommendedName>
</protein>
<organism evidence="2">
    <name type="scientific">bioreactor metagenome</name>
    <dbReference type="NCBI Taxonomy" id="1076179"/>
    <lineage>
        <taxon>unclassified sequences</taxon>
        <taxon>metagenomes</taxon>
        <taxon>ecological metagenomes</taxon>
    </lineage>
</organism>
<accession>A0A644WL14</accession>